<sequence>MSTWCVSDLDLPSYLSKIGFTGEPAADLTTLRALHRSHTTSIPFENLDIMLGRNVRLDLETLQAKLIRSARGGYCFEHAALFAAVLERIGFRFTALCGRVTLGGDWSTRPATHALIVVELPEGHFLCDVGFGRGPLEPIELVDGAEIDQGGWRLRLTAEPTSDVFGTDRWILWQHDGGWIDRHTFVLAPQFPIDYRVGSHFVSTSPSSPFTARPFVQRFLVDVHHTLDGATLTSVTPDGSQTAREVPVDELDAVLREVFTIELPPADAAALAESEVRRRGIAAG</sequence>
<proteinExistence type="inferred from homology"/>
<evidence type="ECO:0000313" key="4">
    <source>
        <dbReference type="Proteomes" id="UP000551501"/>
    </source>
</evidence>
<dbReference type="PANTHER" id="PTHR11786:SF0">
    <property type="entry name" value="ARYLAMINE N-ACETYLTRANSFERASE 4-RELATED"/>
    <property type="match status" value="1"/>
</dbReference>
<dbReference type="RefSeq" id="WP_183369792.1">
    <property type="nucleotide sequence ID" value="NZ_BAABHL010000092.1"/>
</dbReference>
<dbReference type="Proteomes" id="UP000551501">
    <property type="component" value="Unassembled WGS sequence"/>
</dbReference>
<dbReference type="InterPro" id="IPR001447">
    <property type="entry name" value="Arylamine_N-AcTrfase"/>
</dbReference>
<dbReference type="InterPro" id="IPR038765">
    <property type="entry name" value="Papain-like_cys_pep_sf"/>
</dbReference>
<keyword evidence="3" id="KW-0012">Acyltransferase</keyword>
<keyword evidence="3" id="KW-0808">Transferase</keyword>
<dbReference type="AlphaFoldDB" id="A0A840EWH5"/>
<keyword evidence="4" id="KW-1185">Reference proteome</keyword>
<dbReference type="PRINTS" id="PR01543">
    <property type="entry name" value="ANATRNSFRASE"/>
</dbReference>
<reference evidence="3 4" key="1">
    <citation type="submission" date="2020-08" db="EMBL/GenBank/DDBJ databases">
        <title>Sequencing the genomes of 1000 actinobacteria strains.</title>
        <authorList>
            <person name="Klenk H.-P."/>
        </authorList>
    </citation>
    <scope>NUCLEOTIDE SEQUENCE [LARGE SCALE GENOMIC DNA]</scope>
    <source>
        <strain evidence="3 4">DSM 45298</strain>
    </source>
</reference>
<evidence type="ECO:0000256" key="2">
    <source>
        <dbReference type="RuleBase" id="RU003452"/>
    </source>
</evidence>
<dbReference type="EC" id="2.3.1.118" evidence="3"/>
<dbReference type="Pfam" id="PF00797">
    <property type="entry name" value="Acetyltransf_2"/>
    <property type="match status" value="1"/>
</dbReference>
<dbReference type="PANTHER" id="PTHR11786">
    <property type="entry name" value="N-HYDROXYARYLAMINE O-ACETYLTRANSFERASE"/>
    <property type="match status" value="1"/>
</dbReference>
<gene>
    <name evidence="3" type="ORF">BKA16_001206</name>
</gene>
<dbReference type="EMBL" id="JACIFP010000001">
    <property type="protein sequence ID" value="MBB4134654.1"/>
    <property type="molecule type" value="Genomic_DNA"/>
</dbReference>
<organism evidence="3 4">
    <name type="scientific">Gordonia humi</name>
    <dbReference type="NCBI Taxonomy" id="686429"/>
    <lineage>
        <taxon>Bacteria</taxon>
        <taxon>Bacillati</taxon>
        <taxon>Actinomycetota</taxon>
        <taxon>Actinomycetes</taxon>
        <taxon>Mycobacteriales</taxon>
        <taxon>Gordoniaceae</taxon>
        <taxon>Gordonia</taxon>
    </lineage>
</organism>
<comment type="similarity">
    <text evidence="1 2">Belongs to the arylamine N-acetyltransferase family.</text>
</comment>
<dbReference type="Gene3D" id="2.40.128.150">
    <property type="entry name" value="Cysteine proteinases"/>
    <property type="match status" value="1"/>
</dbReference>
<comment type="caution">
    <text evidence="3">The sequence shown here is derived from an EMBL/GenBank/DDBJ whole genome shotgun (WGS) entry which is preliminary data.</text>
</comment>
<evidence type="ECO:0000313" key="3">
    <source>
        <dbReference type="EMBL" id="MBB4134654.1"/>
    </source>
</evidence>
<name>A0A840EWH5_9ACTN</name>
<accession>A0A840EWH5</accession>
<dbReference type="GO" id="GO:0046990">
    <property type="term" value="F:N-hydroxyarylamine O-acetyltransferase activity"/>
    <property type="evidence" value="ECO:0007669"/>
    <property type="project" value="UniProtKB-EC"/>
</dbReference>
<evidence type="ECO:0000256" key="1">
    <source>
        <dbReference type="ARBA" id="ARBA00006547"/>
    </source>
</evidence>
<dbReference type="SUPFAM" id="SSF54001">
    <property type="entry name" value="Cysteine proteinases"/>
    <property type="match status" value="1"/>
</dbReference>
<dbReference type="Gene3D" id="3.30.2140.10">
    <property type="entry name" value="Arylamine N-acetyltransferase"/>
    <property type="match status" value="1"/>
</dbReference>
<protein>
    <submittedName>
        <fullName evidence="3">N-hydroxyarylamine O-acetyltransferase</fullName>
        <ecNumber evidence="3">2.3.1.118</ecNumber>
    </submittedName>
</protein>